<accession>A0ABV8KQR6</accession>
<evidence type="ECO:0000313" key="2">
    <source>
        <dbReference type="EMBL" id="MFC4108490.1"/>
    </source>
</evidence>
<keyword evidence="1" id="KW-0472">Membrane</keyword>
<feature type="transmembrane region" description="Helical" evidence="1">
    <location>
        <begin position="51"/>
        <end position="69"/>
    </location>
</feature>
<keyword evidence="3" id="KW-1185">Reference proteome</keyword>
<evidence type="ECO:0008006" key="4">
    <source>
        <dbReference type="Google" id="ProtNLM"/>
    </source>
</evidence>
<comment type="caution">
    <text evidence="2">The sequence shown here is derived from an EMBL/GenBank/DDBJ whole genome shotgun (WGS) entry which is preliminary data.</text>
</comment>
<reference evidence="3" key="1">
    <citation type="journal article" date="2019" name="Int. J. Syst. Evol. Microbiol.">
        <title>The Global Catalogue of Microorganisms (GCM) 10K type strain sequencing project: providing services to taxonomists for standard genome sequencing and annotation.</title>
        <authorList>
            <consortium name="The Broad Institute Genomics Platform"/>
            <consortium name="The Broad Institute Genome Sequencing Center for Infectious Disease"/>
            <person name="Wu L."/>
            <person name="Ma J."/>
        </authorList>
    </citation>
    <scope>NUCLEOTIDE SEQUENCE [LARGE SCALE GENOMIC DNA]</scope>
    <source>
        <strain evidence="3">2902at01</strain>
    </source>
</reference>
<evidence type="ECO:0000256" key="1">
    <source>
        <dbReference type="SAM" id="Phobius"/>
    </source>
</evidence>
<dbReference type="Proteomes" id="UP001595868">
    <property type="component" value="Unassembled WGS sequence"/>
</dbReference>
<evidence type="ECO:0000313" key="3">
    <source>
        <dbReference type="Proteomes" id="UP001595868"/>
    </source>
</evidence>
<feature type="transmembrane region" description="Helical" evidence="1">
    <location>
        <begin position="75"/>
        <end position="93"/>
    </location>
</feature>
<dbReference type="EMBL" id="JBHSBN010000016">
    <property type="protein sequence ID" value="MFC4108490.1"/>
    <property type="molecule type" value="Genomic_DNA"/>
</dbReference>
<dbReference type="RefSeq" id="WP_377548829.1">
    <property type="nucleotide sequence ID" value="NZ_JBHSBN010000016.1"/>
</dbReference>
<protein>
    <recommendedName>
        <fullName evidence="4">DUF3040 domain-containing protein</fullName>
    </recommendedName>
</protein>
<keyword evidence="1" id="KW-1133">Transmembrane helix</keyword>
<sequence length="116" mass="12948">MDVTVDERGWPLVVGADPDTRAAVRTALRDGRTDDPRVDALVRDWQYRWRIRRWLLPVSVLCCLAAVAWADDPGLQALLTVGGVAIGLAVWRAERTHRRLSRYQGLDAADPAETEA</sequence>
<proteinExistence type="predicted"/>
<organism evidence="2 3">
    <name type="scientific">Micromonospora zhanjiangensis</name>
    <dbReference type="NCBI Taxonomy" id="1522057"/>
    <lineage>
        <taxon>Bacteria</taxon>
        <taxon>Bacillati</taxon>
        <taxon>Actinomycetota</taxon>
        <taxon>Actinomycetes</taxon>
        <taxon>Micromonosporales</taxon>
        <taxon>Micromonosporaceae</taxon>
        <taxon>Micromonospora</taxon>
    </lineage>
</organism>
<keyword evidence="1" id="KW-0812">Transmembrane</keyword>
<gene>
    <name evidence="2" type="ORF">ACFOX0_21465</name>
</gene>
<name>A0ABV8KQR6_9ACTN</name>